<evidence type="ECO:0000313" key="2">
    <source>
        <dbReference type="EMBL" id="ELR68359.1"/>
    </source>
</evidence>
<dbReference type="eggNOG" id="COG3059">
    <property type="taxonomic scope" value="Bacteria"/>
</dbReference>
<gene>
    <name evidence="2" type="ORF">C900_00458</name>
</gene>
<dbReference type="AlphaFoldDB" id="L8JLH8"/>
<dbReference type="Proteomes" id="UP000011135">
    <property type="component" value="Unassembled WGS sequence"/>
</dbReference>
<keyword evidence="1" id="KW-0472">Membrane</keyword>
<protein>
    <recommendedName>
        <fullName evidence="4">Doxx family protein</fullName>
    </recommendedName>
</protein>
<proteinExistence type="predicted"/>
<evidence type="ECO:0000313" key="3">
    <source>
        <dbReference type="Proteomes" id="UP000011135"/>
    </source>
</evidence>
<keyword evidence="3" id="KW-1185">Reference proteome</keyword>
<keyword evidence="1" id="KW-1133">Transmembrane helix</keyword>
<keyword evidence="1" id="KW-0812">Transmembrane</keyword>
<dbReference type="EMBL" id="AMZN01000117">
    <property type="protein sequence ID" value="ELR68359.1"/>
    <property type="molecule type" value="Genomic_DNA"/>
</dbReference>
<feature type="transmembrane region" description="Helical" evidence="1">
    <location>
        <begin position="133"/>
        <end position="150"/>
    </location>
</feature>
<feature type="transmembrane region" description="Helical" evidence="1">
    <location>
        <begin position="96"/>
        <end position="113"/>
    </location>
</feature>
<reference evidence="2 3" key="1">
    <citation type="submission" date="2012-12" db="EMBL/GenBank/DDBJ databases">
        <title>Genome assembly of Fulvivirga imtechensis AK7.</title>
        <authorList>
            <person name="Nupur N."/>
            <person name="Khatri I."/>
            <person name="Kumar R."/>
            <person name="Subramanian S."/>
            <person name="Pinnaka A."/>
        </authorList>
    </citation>
    <scope>NUCLEOTIDE SEQUENCE [LARGE SCALE GENOMIC DNA]</scope>
    <source>
        <strain evidence="2 3">AK7</strain>
    </source>
</reference>
<organism evidence="2 3">
    <name type="scientific">Fulvivirga imtechensis AK7</name>
    <dbReference type="NCBI Taxonomy" id="1237149"/>
    <lineage>
        <taxon>Bacteria</taxon>
        <taxon>Pseudomonadati</taxon>
        <taxon>Bacteroidota</taxon>
        <taxon>Cytophagia</taxon>
        <taxon>Cytophagales</taxon>
        <taxon>Fulvivirgaceae</taxon>
        <taxon>Fulvivirga</taxon>
    </lineage>
</organism>
<evidence type="ECO:0000256" key="1">
    <source>
        <dbReference type="SAM" id="Phobius"/>
    </source>
</evidence>
<accession>L8JLH8</accession>
<feature type="transmembrane region" description="Helical" evidence="1">
    <location>
        <begin position="23"/>
        <end position="41"/>
    </location>
</feature>
<feature type="transmembrane region" description="Helical" evidence="1">
    <location>
        <begin position="61"/>
        <end position="89"/>
    </location>
</feature>
<dbReference type="RefSeq" id="WP_009583377.1">
    <property type="nucleotide sequence ID" value="NZ_AMZN01000117.1"/>
</dbReference>
<name>L8JLH8_9BACT</name>
<comment type="caution">
    <text evidence="2">The sequence shown here is derived from an EMBL/GenBank/DDBJ whole genome shotgun (WGS) entry which is preliminary data.</text>
</comment>
<evidence type="ECO:0008006" key="4">
    <source>
        <dbReference type="Google" id="ProtNLM"/>
    </source>
</evidence>
<sequence>MLVYLLNIADKAEKSLVKWLEKYALILLRMAIGIIYLWFGALKFFPEVSPAETLALDTIRILSLGMLADQVSIVMLAVWECLIGIALIFNIKLRTTLVLLLLHMAGTLTPFVLFPEMTFGGEPYTFTLFGQYIMKNVVIITAALVVFAVGRKGK</sequence>
<dbReference type="STRING" id="1237149.C900_00458"/>